<name>A0A9X2RH04_9BACT</name>
<comment type="caution">
    <text evidence="2">The sequence shown here is derived from an EMBL/GenBank/DDBJ whole genome shotgun (WGS) entry which is preliminary data.</text>
</comment>
<dbReference type="AlphaFoldDB" id="A0A9X2RH04"/>
<reference evidence="2" key="1">
    <citation type="submission" date="2022-08" db="EMBL/GenBank/DDBJ databases">
        <title>Genomic Encyclopedia of Type Strains, Phase V (KMG-V): Genome sequencing to study the core and pangenomes of soil and plant-associated prokaryotes.</title>
        <authorList>
            <person name="Whitman W."/>
        </authorList>
    </citation>
    <scope>NUCLEOTIDE SEQUENCE</scope>
    <source>
        <strain evidence="2">SP2016B</strain>
    </source>
</reference>
<organism evidence="2 3">
    <name type="scientific">Salinibacter ruber</name>
    <dbReference type="NCBI Taxonomy" id="146919"/>
    <lineage>
        <taxon>Bacteria</taxon>
        <taxon>Pseudomonadati</taxon>
        <taxon>Rhodothermota</taxon>
        <taxon>Rhodothermia</taxon>
        <taxon>Rhodothermales</taxon>
        <taxon>Salinibacteraceae</taxon>
        <taxon>Salinibacter</taxon>
    </lineage>
</organism>
<feature type="transmembrane region" description="Helical" evidence="1">
    <location>
        <begin position="15"/>
        <end position="36"/>
    </location>
</feature>
<evidence type="ECO:0000256" key="1">
    <source>
        <dbReference type="SAM" id="Phobius"/>
    </source>
</evidence>
<keyword evidence="1" id="KW-0812">Transmembrane</keyword>
<proteinExistence type="predicted"/>
<gene>
    <name evidence="2" type="ORF">GGP82_002445</name>
</gene>
<accession>A0A9X2RH04</accession>
<keyword evidence="1" id="KW-1133">Transmembrane helix</keyword>
<dbReference type="Proteomes" id="UP001155034">
    <property type="component" value="Unassembled WGS sequence"/>
</dbReference>
<evidence type="ECO:0000313" key="2">
    <source>
        <dbReference type="EMBL" id="MCS3865881.1"/>
    </source>
</evidence>
<protein>
    <submittedName>
        <fullName evidence="2">Tfp pilus assembly protein PilN</fullName>
    </submittedName>
</protein>
<sequence>MGILTDILGDHQEEFWMHLFVALTVGVCVALFTTYMQQDRIVQTQKQQQARIESLASQQERQREALQSIRELTEGMGVKLDLLLRAQGIEIAPQQNRTFIQRDTSYANE</sequence>
<dbReference type="EMBL" id="JANTYZ010000007">
    <property type="protein sequence ID" value="MCS3865881.1"/>
    <property type="molecule type" value="Genomic_DNA"/>
</dbReference>
<evidence type="ECO:0000313" key="3">
    <source>
        <dbReference type="Proteomes" id="UP001155034"/>
    </source>
</evidence>
<keyword evidence="1" id="KW-0472">Membrane</keyword>
<dbReference type="RefSeq" id="WP_259083811.1">
    <property type="nucleotide sequence ID" value="NZ_JANTYZ010000007.1"/>
</dbReference>